<dbReference type="SUPFAM" id="SSF88946">
    <property type="entry name" value="Sigma2 domain of RNA polymerase sigma factors"/>
    <property type="match status" value="1"/>
</dbReference>
<comment type="caution">
    <text evidence="1">The sequence shown here is derived from an EMBL/GenBank/DDBJ whole genome shotgun (WGS) entry which is preliminary data.</text>
</comment>
<proteinExistence type="predicted"/>
<evidence type="ECO:0000313" key="2">
    <source>
        <dbReference type="Proteomes" id="UP000620596"/>
    </source>
</evidence>
<protein>
    <recommendedName>
        <fullName evidence="3">RNA polymerase sigma-70 region 2 domain-containing protein</fullName>
    </recommendedName>
</protein>
<dbReference type="Proteomes" id="UP000620596">
    <property type="component" value="Unassembled WGS sequence"/>
</dbReference>
<evidence type="ECO:0008006" key="3">
    <source>
        <dbReference type="Google" id="ProtNLM"/>
    </source>
</evidence>
<gene>
    <name evidence="1" type="ORF">GCM10011496_08120</name>
</gene>
<dbReference type="GO" id="GO:0003700">
    <property type="term" value="F:DNA-binding transcription factor activity"/>
    <property type="evidence" value="ECO:0007669"/>
    <property type="project" value="InterPro"/>
</dbReference>
<reference evidence="1" key="1">
    <citation type="journal article" date="2014" name="Int. J. Syst. Evol. Microbiol.">
        <title>Complete genome sequence of Corynebacterium casei LMG S-19264T (=DSM 44701T), isolated from a smear-ripened cheese.</title>
        <authorList>
            <consortium name="US DOE Joint Genome Institute (JGI-PGF)"/>
            <person name="Walter F."/>
            <person name="Albersmeier A."/>
            <person name="Kalinowski J."/>
            <person name="Ruckert C."/>
        </authorList>
    </citation>
    <scope>NUCLEOTIDE SEQUENCE</scope>
    <source>
        <strain evidence="1">CGMCC 1.15322</strain>
    </source>
</reference>
<organism evidence="1 2">
    <name type="scientific">Polaromonas eurypsychrophila</name>
    <dbReference type="NCBI Taxonomy" id="1614635"/>
    <lineage>
        <taxon>Bacteria</taxon>
        <taxon>Pseudomonadati</taxon>
        <taxon>Pseudomonadota</taxon>
        <taxon>Betaproteobacteria</taxon>
        <taxon>Burkholderiales</taxon>
        <taxon>Comamonadaceae</taxon>
        <taxon>Polaromonas</taxon>
    </lineage>
</organism>
<dbReference type="EMBL" id="BMIG01000002">
    <property type="protein sequence ID" value="GGA89672.1"/>
    <property type="molecule type" value="Genomic_DNA"/>
</dbReference>
<dbReference type="AlphaFoldDB" id="A0A916S9H9"/>
<reference evidence="1" key="2">
    <citation type="submission" date="2020-09" db="EMBL/GenBank/DDBJ databases">
        <authorList>
            <person name="Sun Q."/>
            <person name="Zhou Y."/>
        </authorList>
    </citation>
    <scope>NUCLEOTIDE SEQUENCE</scope>
    <source>
        <strain evidence="1">CGMCC 1.15322</strain>
    </source>
</reference>
<name>A0A916S9H9_9BURK</name>
<dbReference type="InterPro" id="IPR013325">
    <property type="entry name" value="RNA_pol_sigma_r2"/>
</dbReference>
<keyword evidence="2" id="KW-1185">Reference proteome</keyword>
<accession>A0A916S9H9</accession>
<sequence>MSETLLAALAKPQAFGNRSQLKTWLIGVLKHKVIDQIRSNAREVATPGHGTEDEGDELDRLVFNSDGHFASPAGRLGRPAAKPVFQGTGRQCGTFASGARTLVPDAGVAGAFLRRSL</sequence>
<dbReference type="Gene3D" id="1.10.1740.10">
    <property type="match status" value="1"/>
</dbReference>
<dbReference type="GO" id="GO:0006352">
    <property type="term" value="P:DNA-templated transcription initiation"/>
    <property type="evidence" value="ECO:0007669"/>
    <property type="project" value="InterPro"/>
</dbReference>
<evidence type="ECO:0000313" key="1">
    <source>
        <dbReference type="EMBL" id="GGA89672.1"/>
    </source>
</evidence>